<dbReference type="EMBL" id="BMUT01000009">
    <property type="protein sequence ID" value="GGX92856.1"/>
    <property type="molecule type" value="Genomic_DNA"/>
</dbReference>
<name>A0ABQ2YUJ8_9ACTN</name>
<gene>
    <name evidence="1" type="ORF">GCM10010324_43460</name>
</gene>
<evidence type="ECO:0000313" key="2">
    <source>
        <dbReference type="Proteomes" id="UP000659223"/>
    </source>
</evidence>
<evidence type="ECO:0000313" key="1">
    <source>
        <dbReference type="EMBL" id="GGX92856.1"/>
    </source>
</evidence>
<organism evidence="1 2">
    <name type="scientific">Streptomyces hiroshimensis</name>
    <dbReference type="NCBI Taxonomy" id="66424"/>
    <lineage>
        <taxon>Bacteria</taxon>
        <taxon>Bacillati</taxon>
        <taxon>Actinomycetota</taxon>
        <taxon>Actinomycetes</taxon>
        <taxon>Kitasatosporales</taxon>
        <taxon>Streptomycetaceae</taxon>
        <taxon>Streptomyces</taxon>
    </lineage>
</organism>
<accession>A0ABQ2YUJ8</accession>
<reference evidence="2" key="1">
    <citation type="journal article" date="2019" name="Int. J. Syst. Evol. Microbiol.">
        <title>The Global Catalogue of Microorganisms (GCM) 10K type strain sequencing project: providing services to taxonomists for standard genome sequencing and annotation.</title>
        <authorList>
            <consortium name="The Broad Institute Genomics Platform"/>
            <consortium name="The Broad Institute Genome Sequencing Center for Infectious Disease"/>
            <person name="Wu L."/>
            <person name="Ma J."/>
        </authorList>
    </citation>
    <scope>NUCLEOTIDE SEQUENCE [LARGE SCALE GENOMIC DNA]</scope>
    <source>
        <strain evidence="2">JCM 4586</strain>
    </source>
</reference>
<keyword evidence="2" id="KW-1185">Reference proteome</keyword>
<protein>
    <submittedName>
        <fullName evidence="1">Uncharacterized protein</fullName>
    </submittedName>
</protein>
<proteinExistence type="predicted"/>
<dbReference type="Proteomes" id="UP000659223">
    <property type="component" value="Unassembled WGS sequence"/>
</dbReference>
<comment type="caution">
    <text evidence="1">The sequence shown here is derived from an EMBL/GenBank/DDBJ whole genome shotgun (WGS) entry which is preliminary data.</text>
</comment>
<sequence length="69" mass="6974">MLRGVLGGPAVGDDGERVPLGAEVPGRVRIGHRVIVPSPGTLTHAVPFVVECPERSVAAVGAQGPLTVV</sequence>